<dbReference type="GO" id="GO:0006508">
    <property type="term" value="P:proteolysis"/>
    <property type="evidence" value="ECO:0007669"/>
    <property type="project" value="UniProtKB-KW"/>
</dbReference>
<accession>A0ABT5QW52</accession>
<proteinExistence type="predicted"/>
<keyword evidence="3" id="KW-1185">Reference proteome</keyword>
<gene>
    <name evidence="2" type="ORF">LRP50_03780</name>
</gene>
<comment type="caution">
    <text evidence="2">The sequence shown here is derived from an EMBL/GenBank/DDBJ whole genome shotgun (WGS) entry which is preliminary data.</text>
</comment>
<dbReference type="EMBL" id="JAJUBC010000003">
    <property type="protein sequence ID" value="MDD1792242.1"/>
    <property type="molecule type" value="Genomic_DNA"/>
</dbReference>
<organism evidence="2 3">
    <name type="scientific">Enterovibrio gelatinilyticus</name>
    <dbReference type="NCBI Taxonomy" id="2899819"/>
    <lineage>
        <taxon>Bacteria</taxon>
        <taxon>Pseudomonadati</taxon>
        <taxon>Pseudomonadota</taxon>
        <taxon>Gammaproteobacteria</taxon>
        <taxon>Vibrionales</taxon>
        <taxon>Vibrionaceae</taxon>
        <taxon>Enterovibrio</taxon>
    </lineage>
</organism>
<evidence type="ECO:0000313" key="2">
    <source>
        <dbReference type="EMBL" id="MDD1792242.1"/>
    </source>
</evidence>
<name>A0ABT5QW52_9GAMM</name>
<reference evidence="2" key="1">
    <citation type="submission" date="2021-12" db="EMBL/GenBank/DDBJ databases">
        <title>Enterovibrio ZSDZ35 sp. nov. and Enterovibrio ZSDZ42 sp. nov., isolated from coastal seawater in Qingdao.</title>
        <authorList>
            <person name="Zhang P."/>
        </authorList>
    </citation>
    <scope>NUCLEOTIDE SEQUENCE</scope>
    <source>
        <strain evidence="2">ZSDZ42</strain>
    </source>
</reference>
<sequence length="448" mass="51905">MSKDQFVQNTVKVNGGTGIIVNPLTDEYSYVYTAKHVIAEDAEDPNSNLLSLDKIVVSTYDEKEIKIKDILLHKDKNLDIVILQTVERHDSKVHISRKEITQGEMVRFCGYPNLTRNNGFELDGYMNHSYKYDAKYTHHVKLRPSINIDYKKIVGMSGGGVFSDSEEIHLRAIETRYSGSSDQYDGCVNAISIHNFDDIIEYNNTDKSKNVSVVLSVELNSFESLEKFTFSFGDGWDNPNLLNNIRKLLIKIGKDGVTSVDISPVKVKEELESLLKCDFYVNFEMNDPKYWATFFELIIVSILIDEPEKFDREYLVNILRHRRVIYIDSDKTWQKHILSIINNKYVDHNENGFFIVKTNSPSQRVIFQPEKISTLYIDEVNSVGSYFEIDEVQDNENLKKTLIDLHALNSKCIYDDQDSLEIYNIVTHRQEIKAKIKDNYSYYLKNEN</sequence>
<dbReference type="RefSeq" id="WP_274163155.1">
    <property type="nucleotide sequence ID" value="NZ_JAJUBC010000003.1"/>
</dbReference>
<protein>
    <submittedName>
        <fullName evidence="2">Serine protease</fullName>
    </submittedName>
</protein>
<dbReference type="Pfam" id="PF20280">
    <property type="entry name" value="CTD4"/>
    <property type="match status" value="1"/>
</dbReference>
<dbReference type="InterPro" id="IPR046916">
    <property type="entry name" value="ABC-3C_CTD4"/>
</dbReference>
<evidence type="ECO:0000313" key="3">
    <source>
        <dbReference type="Proteomes" id="UP001149400"/>
    </source>
</evidence>
<dbReference type="Proteomes" id="UP001149400">
    <property type="component" value="Unassembled WGS sequence"/>
</dbReference>
<dbReference type="SUPFAM" id="SSF50494">
    <property type="entry name" value="Trypsin-like serine proteases"/>
    <property type="match status" value="1"/>
</dbReference>
<keyword evidence="2" id="KW-0645">Protease</keyword>
<evidence type="ECO:0000259" key="1">
    <source>
        <dbReference type="Pfam" id="PF20280"/>
    </source>
</evidence>
<dbReference type="GO" id="GO:0008233">
    <property type="term" value="F:peptidase activity"/>
    <property type="evidence" value="ECO:0007669"/>
    <property type="project" value="UniProtKB-KW"/>
</dbReference>
<dbReference type="Gene3D" id="2.40.10.120">
    <property type="match status" value="1"/>
</dbReference>
<dbReference type="Pfam" id="PF13365">
    <property type="entry name" value="Trypsin_2"/>
    <property type="match status" value="1"/>
</dbReference>
<keyword evidence="2" id="KW-0378">Hydrolase</keyword>
<dbReference type="InterPro" id="IPR009003">
    <property type="entry name" value="Peptidase_S1_PA"/>
</dbReference>
<feature type="domain" description="ABC-three component systems C-terminal" evidence="1">
    <location>
        <begin position="191"/>
        <end position="413"/>
    </location>
</feature>